<dbReference type="Pfam" id="PF00535">
    <property type="entry name" value="Glycos_transf_2"/>
    <property type="match status" value="1"/>
</dbReference>
<sequence>MSKEVKDCIGIVIVNYNTYDELIGCIKSIREKIKCKYRIYVVDNGSNKEIKDQINNNLTGCDDLKLIMLSENLGYSGGNNVGIRKAIEEGCTHIAITNSDIVFENDAISEMLKDLEGEIAVVGPRVIKGDGSNGQYPLKTYSVFSAILDRMPFSYIKKATGYGEVHVENLDMTYSFYGMVSGCCFLISSSVFNELGFFDDNVFLYSEERILSIKLKKLGLKACYEPQARVYHLEGQSTGKVGNPFADFHRYASDYYTIIRYCEGHVLGKRLLRVLRLFNFKMKVRKDSSYRWYYKKLITKMNEIDQGDFKISSGIER</sequence>
<evidence type="ECO:0000259" key="5">
    <source>
        <dbReference type="Pfam" id="PF00535"/>
    </source>
</evidence>
<dbReference type="PANTHER" id="PTHR43179">
    <property type="entry name" value="RHAMNOSYLTRANSFERASE WBBL"/>
    <property type="match status" value="1"/>
</dbReference>
<reference evidence="6 7" key="1">
    <citation type="journal article" date="2021" name="ISME Commun">
        <title>Automated analysis of genomic sequences facilitates high-throughput and comprehensive description of bacteria.</title>
        <authorList>
            <person name="Hitch T.C.A."/>
        </authorList>
    </citation>
    <scope>NUCLEOTIDE SEQUENCE [LARGE SCALE GENOMIC DNA]</scope>
    <source>
        <strain evidence="7">f_CCE</strain>
    </source>
</reference>
<keyword evidence="7" id="KW-1185">Reference proteome</keyword>
<accession>A0ABT2V3E6</accession>
<name>A0ABT2V3E6_9FIRM</name>
<dbReference type="SUPFAM" id="SSF53448">
    <property type="entry name" value="Nucleotide-diphospho-sugar transferases"/>
    <property type="match status" value="1"/>
</dbReference>
<evidence type="ECO:0000256" key="1">
    <source>
        <dbReference type="ARBA" id="ARBA00004776"/>
    </source>
</evidence>
<evidence type="ECO:0000256" key="3">
    <source>
        <dbReference type="ARBA" id="ARBA00022676"/>
    </source>
</evidence>
<comment type="caution">
    <text evidence="6">The sequence shown here is derived from an EMBL/GenBank/DDBJ whole genome shotgun (WGS) entry which is preliminary data.</text>
</comment>
<comment type="similarity">
    <text evidence="2">Belongs to the glycosyltransferase 2 family.</text>
</comment>
<protein>
    <submittedName>
        <fullName evidence="6">Glycosyltransferase family 2 protein</fullName>
    </submittedName>
</protein>
<keyword evidence="3" id="KW-0328">Glycosyltransferase</keyword>
<evidence type="ECO:0000313" key="6">
    <source>
        <dbReference type="EMBL" id="MCU6801419.1"/>
    </source>
</evidence>
<dbReference type="EMBL" id="JAOQJF010000058">
    <property type="protein sequence ID" value="MCU6801419.1"/>
    <property type="molecule type" value="Genomic_DNA"/>
</dbReference>
<evidence type="ECO:0000256" key="4">
    <source>
        <dbReference type="ARBA" id="ARBA00022679"/>
    </source>
</evidence>
<dbReference type="InterPro" id="IPR001173">
    <property type="entry name" value="Glyco_trans_2-like"/>
</dbReference>
<proteinExistence type="inferred from homology"/>
<dbReference type="CDD" id="cd04186">
    <property type="entry name" value="GT_2_like_c"/>
    <property type="match status" value="1"/>
</dbReference>
<dbReference type="RefSeq" id="WP_158360273.1">
    <property type="nucleotide sequence ID" value="NZ_JAOQJF010000058.1"/>
</dbReference>
<comment type="pathway">
    <text evidence="1">Cell wall biogenesis; cell wall polysaccharide biosynthesis.</text>
</comment>
<evidence type="ECO:0000256" key="2">
    <source>
        <dbReference type="ARBA" id="ARBA00006739"/>
    </source>
</evidence>
<evidence type="ECO:0000313" key="7">
    <source>
        <dbReference type="Proteomes" id="UP001652395"/>
    </source>
</evidence>
<dbReference type="InterPro" id="IPR029044">
    <property type="entry name" value="Nucleotide-diphossugar_trans"/>
</dbReference>
<feature type="domain" description="Glycosyltransferase 2-like" evidence="5">
    <location>
        <begin position="11"/>
        <end position="192"/>
    </location>
</feature>
<keyword evidence="4" id="KW-0808">Transferase</keyword>
<dbReference type="Gene3D" id="3.90.550.10">
    <property type="entry name" value="Spore Coat Polysaccharide Biosynthesis Protein SpsA, Chain A"/>
    <property type="match status" value="1"/>
</dbReference>
<gene>
    <name evidence="6" type="ORF">OCV69_16100</name>
</gene>
<dbReference type="PANTHER" id="PTHR43179:SF12">
    <property type="entry name" value="GALACTOFURANOSYLTRANSFERASE GLFT2"/>
    <property type="match status" value="1"/>
</dbReference>
<organism evidence="6 7">
    <name type="scientific">Alitiscatomonas aceti</name>
    <dbReference type="NCBI Taxonomy" id="2981724"/>
    <lineage>
        <taxon>Bacteria</taxon>
        <taxon>Bacillati</taxon>
        <taxon>Bacillota</taxon>
        <taxon>Clostridia</taxon>
        <taxon>Lachnospirales</taxon>
        <taxon>Lachnospiraceae</taxon>
        <taxon>Alitiscatomonas</taxon>
    </lineage>
</organism>
<dbReference type="Proteomes" id="UP001652395">
    <property type="component" value="Unassembled WGS sequence"/>
</dbReference>